<sequence length="336" mass="37767">MSAAVNIQGTFGALLVGGIVAAMFSGIVTVQTFAYFKYYSHDVVTLKALVSTTSCNCMLLDFLHTIFVTMSLWDHLISHFGDQTRIDYIPWCLAVSDIRYILIRKWLIHRFECQITIALTAVLTYLVHGLNNFFLSVPLAVLATARLCFASCKSRKLITLKSLKRFVQLYTFSFTSGLALSSALDVLITALLCYLLRKNQKTMSSMNHVLDKLILYSFENGSLTCAAVVVSMICWLKRSNNLIFLGLHFVISKFYANSLLATLNTRKDLRPGHRGSPSNSHDRQPIMFPDNFRGPRPSIRRLSDEETKTTQLQINVNKTTMSVVDSDVSKDSSMMV</sequence>
<feature type="transmembrane region" description="Helical" evidence="2">
    <location>
        <begin position="169"/>
        <end position="197"/>
    </location>
</feature>
<feature type="transmembrane region" description="Helical" evidence="2">
    <location>
        <begin position="12"/>
        <end position="36"/>
    </location>
</feature>
<keyword evidence="5" id="KW-1185">Reference proteome</keyword>
<accession>A0A0C9X301</accession>
<feature type="transmembrane region" description="Helical" evidence="2">
    <location>
        <begin position="213"/>
        <end position="235"/>
    </location>
</feature>
<reference evidence="5" key="2">
    <citation type="submission" date="2015-01" db="EMBL/GenBank/DDBJ databases">
        <title>Evolutionary Origins and Diversification of the Mycorrhizal Mutualists.</title>
        <authorList>
            <consortium name="DOE Joint Genome Institute"/>
            <consortium name="Mycorrhizal Genomics Consortium"/>
            <person name="Kohler A."/>
            <person name="Kuo A."/>
            <person name="Nagy L.G."/>
            <person name="Floudas D."/>
            <person name="Copeland A."/>
            <person name="Barry K.W."/>
            <person name="Cichocki N."/>
            <person name="Veneault-Fourrey C."/>
            <person name="LaButti K."/>
            <person name="Lindquist E.A."/>
            <person name="Lipzen A."/>
            <person name="Lundell T."/>
            <person name="Morin E."/>
            <person name="Murat C."/>
            <person name="Riley R."/>
            <person name="Ohm R."/>
            <person name="Sun H."/>
            <person name="Tunlid A."/>
            <person name="Henrissat B."/>
            <person name="Grigoriev I.V."/>
            <person name="Hibbett D.S."/>
            <person name="Martin F."/>
        </authorList>
    </citation>
    <scope>NUCLEOTIDE SEQUENCE [LARGE SCALE GENOMIC DNA]</scope>
    <source>
        <strain evidence="5">LaAM-08-1</strain>
    </source>
</reference>
<keyword evidence="2" id="KW-1133">Transmembrane helix</keyword>
<dbReference type="EMBL" id="KN839082">
    <property type="protein sequence ID" value="KIJ90937.1"/>
    <property type="molecule type" value="Genomic_DNA"/>
</dbReference>
<dbReference type="HOGENOM" id="CLU_046025_0_0_1"/>
<evidence type="ECO:0000256" key="2">
    <source>
        <dbReference type="SAM" id="Phobius"/>
    </source>
</evidence>
<organism evidence="4 5">
    <name type="scientific">Laccaria amethystina LaAM-08-1</name>
    <dbReference type="NCBI Taxonomy" id="1095629"/>
    <lineage>
        <taxon>Eukaryota</taxon>
        <taxon>Fungi</taxon>
        <taxon>Dikarya</taxon>
        <taxon>Basidiomycota</taxon>
        <taxon>Agaricomycotina</taxon>
        <taxon>Agaricomycetes</taxon>
        <taxon>Agaricomycetidae</taxon>
        <taxon>Agaricales</taxon>
        <taxon>Agaricineae</taxon>
        <taxon>Hydnangiaceae</taxon>
        <taxon>Laccaria</taxon>
    </lineage>
</organism>
<evidence type="ECO:0000256" key="1">
    <source>
        <dbReference type="SAM" id="MobiDB-lite"/>
    </source>
</evidence>
<keyword evidence="2" id="KW-0472">Membrane</keyword>
<dbReference type="AlphaFoldDB" id="A0A0C9X301"/>
<feature type="transmembrane region" description="Helical" evidence="2">
    <location>
        <begin position="242"/>
        <end position="263"/>
    </location>
</feature>
<feature type="transmembrane region" description="Helical" evidence="2">
    <location>
        <begin position="107"/>
        <end position="127"/>
    </location>
</feature>
<feature type="transmembrane region" description="Helical" evidence="2">
    <location>
        <begin position="48"/>
        <end position="73"/>
    </location>
</feature>
<dbReference type="PANTHER" id="PTHR40465:SF1">
    <property type="entry name" value="DUF6534 DOMAIN-CONTAINING PROTEIN"/>
    <property type="match status" value="1"/>
</dbReference>
<name>A0A0C9X301_9AGAR</name>
<dbReference type="PANTHER" id="PTHR40465">
    <property type="entry name" value="CHROMOSOME 1, WHOLE GENOME SHOTGUN SEQUENCE"/>
    <property type="match status" value="1"/>
</dbReference>
<protein>
    <recommendedName>
        <fullName evidence="3">DUF6534 domain-containing protein</fullName>
    </recommendedName>
</protein>
<feature type="transmembrane region" description="Helical" evidence="2">
    <location>
        <begin position="133"/>
        <end position="149"/>
    </location>
</feature>
<dbReference type="InterPro" id="IPR045339">
    <property type="entry name" value="DUF6534"/>
</dbReference>
<dbReference type="Proteomes" id="UP000054477">
    <property type="component" value="Unassembled WGS sequence"/>
</dbReference>
<dbReference type="OrthoDB" id="3206554at2759"/>
<evidence type="ECO:0000313" key="5">
    <source>
        <dbReference type="Proteomes" id="UP000054477"/>
    </source>
</evidence>
<keyword evidence="2" id="KW-0812">Transmembrane</keyword>
<dbReference type="Pfam" id="PF20152">
    <property type="entry name" value="DUF6534"/>
    <property type="match status" value="1"/>
</dbReference>
<gene>
    <name evidence="4" type="ORF">K443DRAFT_657033</name>
</gene>
<evidence type="ECO:0000259" key="3">
    <source>
        <dbReference type="Pfam" id="PF20152"/>
    </source>
</evidence>
<reference evidence="4 5" key="1">
    <citation type="submission" date="2014-04" db="EMBL/GenBank/DDBJ databases">
        <authorList>
            <consortium name="DOE Joint Genome Institute"/>
            <person name="Kuo A."/>
            <person name="Kohler A."/>
            <person name="Nagy L.G."/>
            <person name="Floudas D."/>
            <person name="Copeland A."/>
            <person name="Barry K.W."/>
            <person name="Cichocki N."/>
            <person name="Veneault-Fourrey C."/>
            <person name="LaButti K."/>
            <person name="Lindquist E.A."/>
            <person name="Lipzen A."/>
            <person name="Lundell T."/>
            <person name="Morin E."/>
            <person name="Murat C."/>
            <person name="Sun H."/>
            <person name="Tunlid A."/>
            <person name="Henrissat B."/>
            <person name="Grigoriev I.V."/>
            <person name="Hibbett D.S."/>
            <person name="Martin F."/>
            <person name="Nordberg H.P."/>
            <person name="Cantor M.N."/>
            <person name="Hua S.X."/>
        </authorList>
    </citation>
    <scope>NUCLEOTIDE SEQUENCE [LARGE SCALE GENOMIC DNA]</scope>
    <source>
        <strain evidence="4 5">LaAM-08-1</strain>
    </source>
</reference>
<proteinExistence type="predicted"/>
<feature type="domain" description="DUF6534" evidence="3">
    <location>
        <begin position="182"/>
        <end position="267"/>
    </location>
</feature>
<feature type="region of interest" description="Disordered" evidence="1">
    <location>
        <begin position="270"/>
        <end position="309"/>
    </location>
</feature>
<dbReference type="STRING" id="1095629.A0A0C9X301"/>
<evidence type="ECO:0000313" key="4">
    <source>
        <dbReference type="EMBL" id="KIJ90937.1"/>
    </source>
</evidence>